<name>A0A849KAL8_9BURK</name>
<evidence type="ECO:0000256" key="1">
    <source>
        <dbReference type="SAM" id="MobiDB-lite"/>
    </source>
</evidence>
<dbReference type="AlphaFoldDB" id="A0A849KAL8"/>
<dbReference type="Proteomes" id="UP000552954">
    <property type="component" value="Unassembled WGS sequence"/>
</dbReference>
<reference evidence="2 3" key="2">
    <citation type="submission" date="2020-06" db="EMBL/GenBank/DDBJ databases">
        <title>Ramlibacter rhizophilus sp. nov., isolated from rhizosphere soil of national flower Mugunghwa from South Korea.</title>
        <authorList>
            <person name="Zheng-Fei Y."/>
            <person name="Huan T."/>
        </authorList>
    </citation>
    <scope>NUCLEOTIDE SEQUENCE [LARGE SCALE GENOMIC DNA]</scope>
    <source>
        <strain evidence="2 3">B156</strain>
    </source>
</reference>
<feature type="region of interest" description="Disordered" evidence="1">
    <location>
        <begin position="316"/>
        <end position="338"/>
    </location>
</feature>
<organism evidence="2 3">
    <name type="scientific">Ramlibacter montanisoli</name>
    <dbReference type="NCBI Taxonomy" id="2732512"/>
    <lineage>
        <taxon>Bacteria</taxon>
        <taxon>Pseudomonadati</taxon>
        <taxon>Pseudomonadota</taxon>
        <taxon>Betaproteobacteria</taxon>
        <taxon>Burkholderiales</taxon>
        <taxon>Comamonadaceae</taxon>
        <taxon>Ramlibacter</taxon>
    </lineage>
</organism>
<evidence type="ECO:0000313" key="3">
    <source>
        <dbReference type="Proteomes" id="UP000552954"/>
    </source>
</evidence>
<proteinExistence type="predicted"/>
<accession>A0A849KAL8</accession>
<dbReference type="EMBL" id="JABFCS010000002">
    <property type="protein sequence ID" value="NNU45372.1"/>
    <property type="molecule type" value="Genomic_DNA"/>
</dbReference>
<dbReference type="RefSeq" id="WP_171563682.1">
    <property type="nucleotide sequence ID" value="NZ_JABFCS010000002.1"/>
</dbReference>
<protein>
    <submittedName>
        <fullName evidence="2">Uncharacterized protein</fullName>
    </submittedName>
</protein>
<evidence type="ECO:0000313" key="2">
    <source>
        <dbReference type="EMBL" id="NNU45372.1"/>
    </source>
</evidence>
<reference evidence="2 3" key="1">
    <citation type="submission" date="2020-05" db="EMBL/GenBank/DDBJ databases">
        <authorList>
            <person name="Khan S.A."/>
            <person name="Jeon C.O."/>
            <person name="Chun B.H."/>
        </authorList>
    </citation>
    <scope>NUCLEOTIDE SEQUENCE [LARGE SCALE GENOMIC DNA]</scope>
    <source>
        <strain evidence="2 3">B156</strain>
    </source>
</reference>
<comment type="caution">
    <text evidence="2">The sequence shown here is derived from an EMBL/GenBank/DDBJ whole genome shotgun (WGS) entry which is preliminary data.</text>
</comment>
<gene>
    <name evidence="2" type="ORF">HK415_22755</name>
</gene>
<keyword evidence="3" id="KW-1185">Reference proteome</keyword>
<sequence>MIKPRLRMGLVGFPREEYLHALLRTRSAVLTWEHASAADADALWVNGEAARFLYDELVSVAPGATAPAMTLDLQALDRPTFFTLPLADERIRVPLVLDLHSAPSVDKALRRAQSVLHPLVMQLALGHEIAERLPGLTGTTYHVTQRGRLVAVVNMGGAIGLDLNMLPPHLEGAEWRPLPRAAGGVPPQFFTTSFAEVLWNYVNRVDTELLPDRYRRATIFFRAIPRVPQRLLKESHYAVLSELGAEPHTFRQLQQNVGLAEDSLAKTLAVLYYAGAVTTNPRRAAKGATRHVREAESESELRQSMFPQEDLQPFSAFQGRAGEERPTLPAALEPETRR</sequence>